<dbReference type="HOGENOM" id="CLU_215921_0_0_10"/>
<sequence>MSNNKTLRKAKREAYQKKQESEGKNIVNWIFIGLIALAVLYLIIMVAMQ</sequence>
<dbReference type="Proteomes" id="UP000003167">
    <property type="component" value="Unassembled WGS sequence"/>
</dbReference>
<keyword evidence="2" id="KW-0472">Membrane</keyword>
<evidence type="ECO:0000313" key="3">
    <source>
        <dbReference type="EMBL" id="EHO73087.1"/>
    </source>
</evidence>
<reference evidence="3 4" key="1">
    <citation type="submission" date="2011-12" db="EMBL/GenBank/DDBJ databases">
        <title>The Genome Sequence of Prevotella maculosa OT 289.</title>
        <authorList>
            <consortium name="The Broad Institute Genome Sequencing Platform"/>
            <person name="Earl A."/>
            <person name="Ward D."/>
            <person name="Feldgarden M."/>
            <person name="Gevers D."/>
            <person name="Izard J."/>
            <person name="Blanton J.M."/>
            <person name="Mathney J."/>
            <person name="Tanner A.C."/>
            <person name="Dewhirst F.E."/>
            <person name="Young S.K."/>
            <person name="Zeng Q."/>
            <person name="Gargeya S."/>
            <person name="Fitzgerald M."/>
            <person name="Haas B."/>
            <person name="Abouelleil A."/>
            <person name="Alvarado L."/>
            <person name="Arachchi H.M."/>
            <person name="Berlin A."/>
            <person name="Chapman S.B."/>
            <person name="Gearin G."/>
            <person name="Goldberg J."/>
            <person name="Griggs A."/>
            <person name="Gujja S."/>
            <person name="Hansen M."/>
            <person name="Heiman D."/>
            <person name="Howarth C."/>
            <person name="Larimer J."/>
            <person name="Lui A."/>
            <person name="MacDonald P.J.P."/>
            <person name="McCowen C."/>
            <person name="Montmayeur A."/>
            <person name="Murphy C."/>
            <person name="Neiman D."/>
            <person name="Pearson M."/>
            <person name="Priest M."/>
            <person name="Roberts A."/>
            <person name="Saif S."/>
            <person name="Shea T."/>
            <person name="Sisk P."/>
            <person name="Stolte C."/>
            <person name="Sykes S."/>
            <person name="Wortman J."/>
            <person name="Nusbaum C."/>
            <person name="Birren B."/>
        </authorList>
    </citation>
    <scope>NUCLEOTIDE SEQUENCE [LARGE SCALE GENOMIC DNA]</scope>
    <source>
        <strain evidence="3 4">OT 289</strain>
    </source>
</reference>
<comment type="caution">
    <text evidence="3">The sequence shown here is derived from an EMBL/GenBank/DDBJ whole genome shotgun (WGS) entry which is preliminary data.</text>
</comment>
<evidence type="ECO:0000256" key="1">
    <source>
        <dbReference type="SAM" id="MobiDB-lite"/>
    </source>
</evidence>
<accession>H1HKI6</accession>
<feature type="transmembrane region" description="Helical" evidence="2">
    <location>
        <begin position="26"/>
        <end position="48"/>
    </location>
</feature>
<dbReference type="STRING" id="999422.HMPREF9944_00680"/>
<evidence type="ECO:0000256" key="2">
    <source>
        <dbReference type="SAM" id="Phobius"/>
    </source>
</evidence>
<proteinExistence type="predicted"/>
<dbReference type="PATRIC" id="fig|999422.3.peg.695"/>
<feature type="region of interest" description="Disordered" evidence="1">
    <location>
        <begin position="1"/>
        <end position="21"/>
    </location>
</feature>
<gene>
    <name evidence="3" type="ORF">HMPREF9944_00680</name>
</gene>
<keyword evidence="4" id="KW-1185">Reference proteome</keyword>
<dbReference type="RefSeq" id="WP_008564423.1">
    <property type="nucleotide sequence ID" value="NZ_JH594501.1"/>
</dbReference>
<evidence type="ECO:0000313" key="4">
    <source>
        <dbReference type="Proteomes" id="UP000003167"/>
    </source>
</evidence>
<keyword evidence="2" id="KW-1133">Transmembrane helix</keyword>
<dbReference type="EMBL" id="AGEK01000016">
    <property type="protein sequence ID" value="EHO73087.1"/>
    <property type="molecule type" value="Genomic_DNA"/>
</dbReference>
<dbReference type="AlphaFoldDB" id="H1HKI6"/>
<feature type="compositionally biased region" description="Basic residues" evidence="1">
    <location>
        <begin position="1"/>
        <end position="11"/>
    </location>
</feature>
<feature type="compositionally biased region" description="Basic and acidic residues" evidence="1">
    <location>
        <begin position="12"/>
        <end position="21"/>
    </location>
</feature>
<keyword evidence="2" id="KW-0812">Transmembrane</keyword>
<protein>
    <submittedName>
        <fullName evidence="3">Uncharacterized protein</fullName>
    </submittedName>
</protein>
<organism evidence="3 4">
    <name type="scientific">Segatella maculosa OT 289</name>
    <dbReference type="NCBI Taxonomy" id="999422"/>
    <lineage>
        <taxon>Bacteria</taxon>
        <taxon>Pseudomonadati</taxon>
        <taxon>Bacteroidota</taxon>
        <taxon>Bacteroidia</taxon>
        <taxon>Bacteroidales</taxon>
        <taxon>Prevotellaceae</taxon>
        <taxon>Segatella</taxon>
    </lineage>
</organism>
<name>H1HKI6_9BACT</name>